<evidence type="ECO:0000313" key="6">
    <source>
        <dbReference type="Proteomes" id="UP000694397"/>
    </source>
</evidence>
<name>A0A8C9VUQ5_SCLFO</name>
<feature type="compositionally biased region" description="Polar residues" evidence="4">
    <location>
        <begin position="194"/>
        <end position="208"/>
    </location>
</feature>
<dbReference type="GO" id="GO:0016607">
    <property type="term" value="C:nuclear speck"/>
    <property type="evidence" value="ECO:0007669"/>
    <property type="project" value="TreeGrafter"/>
</dbReference>
<sequence length="356" mass="39796">MAALYACTKCNQRFPFEALSQGQQLCKECRIAHPMVKCTYCRTEFQQESKTNTICKKCAHNVKLYGTPKPCQYCNIIAAFIGNKCQRCTNWEKRHGPPQPCEQCKQQCAFDRKDDRRKVSAAAARAPACTRAHLSERAYLYLDAQVDGKLLCWLCTLSYKRVLQKTREQRKQLASSSHTSLSQKEQLAHLSSGHYNSQKTLSTSSLQNEIPKKKAKFDSISTNGDSLSPDPALDSPGTDHFVIITQLKEEVASLKKVLHQKDQLILDKEKKITELRAEFQYQESQMRTKMNQMEKTHKDLVEQLQVPAGMGVGGEGEGEGEGRSPSPSPSPSPSLSLSLDLSVSLCPSFRRATGSS</sequence>
<dbReference type="PANTHER" id="PTHR46176:SF2">
    <property type="entry name" value="PROTEIN FAM76A"/>
    <property type="match status" value="1"/>
</dbReference>
<reference evidence="5" key="2">
    <citation type="submission" date="2025-08" db="UniProtKB">
        <authorList>
            <consortium name="Ensembl"/>
        </authorList>
    </citation>
    <scope>IDENTIFICATION</scope>
</reference>
<feature type="coiled-coil region" evidence="3">
    <location>
        <begin position="244"/>
        <end position="278"/>
    </location>
</feature>
<evidence type="ECO:0000256" key="3">
    <source>
        <dbReference type="SAM" id="Coils"/>
    </source>
</evidence>
<dbReference type="Ensembl" id="ENSSFOT00015069274.1">
    <property type="protein sequence ID" value="ENSSFOP00015065705.1"/>
    <property type="gene ID" value="ENSSFOG00015021597.2"/>
</dbReference>
<dbReference type="GeneTree" id="ENSGT00940000160073"/>
<organism evidence="5 6">
    <name type="scientific">Scleropages formosus</name>
    <name type="common">Asian bonytongue</name>
    <name type="synonym">Osteoglossum formosum</name>
    <dbReference type="NCBI Taxonomy" id="113540"/>
    <lineage>
        <taxon>Eukaryota</taxon>
        <taxon>Metazoa</taxon>
        <taxon>Chordata</taxon>
        <taxon>Craniata</taxon>
        <taxon>Vertebrata</taxon>
        <taxon>Euteleostomi</taxon>
        <taxon>Actinopterygii</taxon>
        <taxon>Neopterygii</taxon>
        <taxon>Teleostei</taxon>
        <taxon>Osteoglossocephala</taxon>
        <taxon>Osteoglossomorpha</taxon>
        <taxon>Osteoglossiformes</taxon>
        <taxon>Osteoglossidae</taxon>
        <taxon>Scleropages</taxon>
    </lineage>
</organism>
<dbReference type="PANTHER" id="PTHR46176">
    <property type="entry name" value="LD21662P"/>
    <property type="match status" value="1"/>
</dbReference>
<comment type="similarity">
    <text evidence="1">Belongs to the FAM76 family.</text>
</comment>
<gene>
    <name evidence="5" type="primary">FAM76A</name>
</gene>
<dbReference type="OrthoDB" id="3689at2759"/>
<protein>
    <submittedName>
        <fullName evidence="5">Family with sequence similarity 76 member A</fullName>
    </submittedName>
</protein>
<evidence type="ECO:0000256" key="4">
    <source>
        <dbReference type="SAM" id="MobiDB-lite"/>
    </source>
</evidence>
<dbReference type="AlphaFoldDB" id="A0A8C9VUQ5"/>
<proteinExistence type="inferred from homology"/>
<keyword evidence="2 3" id="KW-0175">Coiled coil</keyword>
<evidence type="ECO:0000256" key="1">
    <source>
        <dbReference type="ARBA" id="ARBA00009097"/>
    </source>
</evidence>
<dbReference type="Proteomes" id="UP000694397">
    <property type="component" value="Chromosome 23"/>
</dbReference>
<evidence type="ECO:0000256" key="2">
    <source>
        <dbReference type="ARBA" id="ARBA00023054"/>
    </source>
</evidence>
<keyword evidence="6" id="KW-1185">Reference proteome</keyword>
<accession>A0A8C9VUQ5</accession>
<reference evidence="5 6" key="1">
    <citation type="submission" date="2019-04" db="EMBL/GenBank/DDBJ databases">
        <authorList>
            <consortium name="Wellcome Sanger Institute Data Sharing"/>
        </authorList>
    </citation>
    <scope>NUCLEOTIDE SEQUENCE [LARGE SCALE GENOMIC DNA]</scope>
</reference>
<evidence type="ECO:0000313" key="5">
    <source>
        <dbReference type="Ensembl" id="ENSSFOP00015065705.1"/>
    </source>
</evidence>
<feature type="region of interest" description="Disordered" evidence="4">
    <location>
        <begin position="194"/>
        <end position="234"/>
    </location>
</feature>
<feature type="region of interest" description="Disordered" evidence="4">
    <location>
        <begin position="309"/>
        <end position="339"/>
    </location>
</feature>
<dbReference type="InterPro" id="IPR032017">
    <property type="entry name" value="FAM76"/>
</dbReference>
<dbReference type="Pfam" id="PF16046">
    <property type="entry name" value="FAM76"/>
    <property type="match status" value="2"/>
</dbReference>
<reference evidence="5" key="3">
    <citation type="submission" date="2025-09" db="UniProtKB">
        <authorList>
            <consortium name="Ensembl"/>
        </authorList>
    </citation>
    <scope>IDENTIFICATION</scope>
</reference>